<gene>
    <name evidence="3" type="ORF">RF11_14497</name>
</gene>
<keyword evidence="2" id="KW-1133">Transmembrane helix</keyword>
<accession>A0A0C2JYY6</accession>
<comment type="caution">
    <text evidence="3">The sequence shown here is derived from an EMBL/GenBank/DDBJ whole genome shotgun (WGS) entry which is preliminary data.</text>
</comment>
<organism evidence="3 4">
    <name type="scientific">Thelohanellus kitauei</name>
    <name type="common">Myxosporean</name>
    <dbReference type="NCBI Taxonomy" id="669202"/>
    <lineage>
        <taxon>Eukaryota</taxon>
        <taxon>Metazoa</taxon>
        <taxon>Cnidaria</taxon>
        <taxon>Myxozoa</taxon>
        <taxon>Myxosporea</taxon>
        <taxon>Bivalvulida</taxon>
        <taxon>Platysporina</taxon>
        <taxon>Myxobolidae</taxon>
        <taxon>Thelohanellus</taxon>
    </lineage>
</organism>
<reference evidence="3 4" key="1">
    <citation type="journal article" date="2014" name="Genome Biol. Evol.">
        <title>The genome of the myxosporean Thelohanellus kitauei shows adaptations to nutrient acquisition within its fish host.</title>
        <authorList>
            <person name="Yang Y."/>
            <person name="Xiong J."/>
            <person name="Zhou Z."/>
            <person name="Huo F."/>
            <person name="Miao W."/>
            <person name="Ran C."/>
            <person name="Liu Y."/>
            <person name="Zhang J."/>
            <person name="Feng J."/>
            <person name="Wang M."/>
            <person name="Wang M."/>
            <person name="Wang L."/>
            <person name="Yao B."/>
        </authorList>
    </citation>
    <scope>NUCLEOTIDE SEQUENCE [LARGE SCALE GENOMIC DNA]</scope>
    <source>
        <strain evidence="3">Wuqing</strain>
    </source>
</reference>
<keyword evidence="4" id="KW-1185">Reference proteome</keyword>
<evidence type="ECO:0000256" key="2">
    <source>
        <dbReference type="SAM" id="Phobius"/>
    </source>
</evidence>
<keyword evidence="2" id="KW-0812">Transmembrane</keyword>
<dbReference type="AlphaFoldDB" id="A0A0C2JYY6"/>
<feature type="transmembrane region" description="Helical" evidence="2">
    <location>
        <begin position="97"/>
        <end position="115"/>
    </location>
</feature>
<name>A0A0C2JYY6_THEKT</name>
<feature type="compositionally biased region" description="Basic and acidic residues" evidence="1">
    <location>
        <begin position="63"/>
        <end position="76"/>
    </location>
</feature>
<keyword evidence="2" id="KW-0472">Membrane</keyword>
<evidence type="ECO:0000313" key="3">
    <source>
        <dbReference type="EMBL" id="KII74818.1"/>
    </source>
</evidence>
<protein>
    <submittedName>
        <fullName evidence="3">Uncharacterized protein</fullName>
    </submittedName>
</protein>
<sequence length="116" mass="13585">MESNSVKVKEKHDSNEEIMIKKSVDFENFVTKMPEYKHEIVTIQHGSIDEIMTVKPGDPLEPVSDKSDFKEKDVNDKPDYKHKYVTEKIKYKVNRNWNFLPAVIIILVVTLFGYHS</sequence>
<feature type="region of interest" description="Disordered" evidence="1">
    <location>
        <begin position="54"/>
        <end position="76"/>
    </location>
</feature>
<evidence type="ECO:0000313" key="4">
    <source>
        <dbReference type="Proteomes" id="UP000031668"/>
    </source>
</evidence>
<evidence type="ECO:0000256" key="1">
    <source>
        <dbReference type="SAM" id="MobiDB-lite"/>
    </source>
</evidence>
<dbReference type="Proteomes" id="UP000031668">
    <property type="component" value="Unassembled WGS sequence"/>
</dbReference>
<dbReference type="EMBL" id="JWZT01000232">
    <property type="protein sequence ID" value="KII74818.1"/>
    <property type="molecule type" value="Genomic_DNA"/>
</dbReference>
<proteinExistence type="predicted"/>